<dbReference type="AlphaFoldDB" id="A0A5A5TE78"/>
<dbReference type="PANTHER" id="PTHR33627">
    <property type="entry name" value="TRANSPOSASE"/>
    <property type="match status" value="1"/>
</dbReference>
<name>A0A5A5TE78_9CHLR</name>
<dbReference type="PANTHER" id="PTHR33627:SF1">
    <property type="entry name" value="TRANSPOSASE"/>
    <property type="match status" value="1"/>
</dbReference>
<sequence>MSLFAPTTHPLSTAEEVWKTAFNELSQRIRQRFVRPEPYHQALAYVRGLMSPVERKNGWQVAEEVGEATPYAMQHLLDRARWDCDGVRDAVCMYVWETLAEPNAVLVIDETGFLKKGRKSVGVQRQYSSTAGRIENCQIGVFLSYASSRGHTLLDRELYVPKSWTDDEERCREAHVPAEVTFATKPELARRMLQRTLDAGLPVAWVTGDTVYGSAQLLRADLEARKQTYALAVACKEHVEVQGTRRRVDQVARDLATEDWRELSAGMGSKGPRLFAWARIELAAPETSGWQRWLLVRQSQNEGVKPAEMAYVLVFAPTGTSLEKMVEAFGARWTVEQCFEKGSRSRFG</sequence>
<protein>
    <submittedName>
        <fullName evidence="2">Transposase</fullName>
    </submittedName>
</protein>
<dbReference type="Pfam" id="PF13546">
    <property type="entry name" value="DDE_5"/>
    <property type="match status" value="1"/>
</dbReference>
<feature type="domain" description="Transposase IS701-like DDE" evidence="1">
    <location>
        <begin position="40"/>
        <end position="245"/>
    </location>
</feature>
<dbReference type="SUPFAM" id="SSF53098">
    <property type="entry name" value="Ribonuclease H-like"/>
    <property type="match status" value="1"/>
</dbReference>
<reference evidence="2 3" key="1">
    <citation type="submission" date="2019-01" db="EMBL/GenBank/DDBJ databases">
        <title>Draft genome sequence of Dictyobacter sp. Uno17.</title>
        <authorList>
            <person name="Wang C.M."/>
            <person name="Zheng Y."/>
            <person name="Sakai Y."/>
            <person name="Abe K."/>
            <person name="Yokota A."/>
            <person name="Yabe S."/>
        </authorList>
    </citation>
    <scope>NUCLEOTIDE SEQUENCE [LARGE SCALE GENOMIC DNA]</scope>
    <source>
        <strain evidence="2 3">Uno17</strain>
    </source>
</reference>
<keyword evidence="3" id="KW-1185">Reference proteome</keyword>
<dbReference type="NCBIfam" id="NF033540">
    <property type="entry name" value="transpos_IS701"/>
    <property type="match status" value="1"/>
</dbReference>
<accession>A0A5A5TE78</accession>
<organism evidence="2 3">
    <name type="scientific">Dictyobacter arantiisoli</name>
    <dbReference type="NCBI Taxonomy" id="2014874"/>
    <lineage>
        <taxon>Bacteria</taxon>
        <taxon>Bacillati</taxon>
        <taxon>Chloroflexota</taxon>
        <taxon>Ktedonobacteria</taxon>
        <taxon>Ktedonobacterales</taxon>
        <taxon>Dictyobacteraceae</taxon>
        <taxon>Dictyobacter</taxon>
    </lineage>
</organism>
<dbReference type="InterPro" id="IPR039365">
    <property type="entry name" value="IS701-like"/>
</dbReference>
<comment type="caution">
    <text evidence="2">The sequence shown here is derived from an EMBL/GenBank/DDBJ whole genome shotgun (WGS) entry which is preliminary data.</text>
</comment>
<evidence type="ECO:0000259" key="1">
    <source>
        <dbReference type="Pfam" id="PF13546"/>
    </source>
</evidence>
<proteinExistence type="predicted"/>
<dbReference type="Proteomes" id="UP000322530">
    <property type="component" value="Unassembled WGS sequence"/>
</dbReference>
<dbReference type="InterPro" id="IPR012337">
    <property type="entry name" value="RNaseH-like_sf"/>
</dbReference>
<evidence type="ECO:0000313" key="3">
    <source>
        <dbReference type="Proteomes" id="UP000322530"/>
    </source>
</evidence>
<dbReference type="InterPro" id="IPR038721">
    <property type="entry name" value="IS701-like_DDE_dom"/>
</dbReference>
<dbReference type="EMBL" id="BIXY01000045">
    <property type="protein sequence ID" value="GCF09548.1"/>
    <property type="molecule type" value="Genomic_DNA"/>
</dbReference>
<evidence type="ECO:0000313" key="2">
    <source>
        <dbReference type="EMBL" id="GCF09548.1"/>
    </source>
</evidence>
<gene>
    <name evidence="2" type="ORF">KDI_31120</name>
</gene>